<comment type="caution">
    <text evidence="1">The sequence shown here is derived from an EMBL/GenBank/DDBJ whole genome shotgun (WGS) entry which is preliminary data.</text>
</comment>
<dbReference type="InterPro" id="IPR036134">
    <property type="entry name" value="Crypto/Photolyase_FAD-like_sf"/>
</dbReference>
<evidence type="ECO:0000313" key="1">
    <source>
        <dbReference type="EMBL" id="CAK0906146.1"/>
    </source>
</evidence>
<name>A0ABN9Y128_9DINO</name>
<dbReference type="Proteomes" id="UP001189429">
    <property type="component" value="Unassembled WGS sequence"/>
</dbReference>
<keyword evidence="2" id="KW-1185">Reference proteome</keyword>
<dbReference type="Gene3D" id="1.25.40.80">
    <property type="match status" value="1"/>
</dbReference>
<accession>A0ABN9Y128</accession>
<dbReference type="EMBL" id="CAUYUJ010021649">
    <property type="protein sequence ID" value="CAK0906146.1"/>
    <property type="molecule type" value="Genomic_DNA"/>
</dbReference>
<gene>
    <name evidence="1" type="ORF">PCOR1329_LOCUS81580</name>
</gene>
<organism evidence="1 2">
    <name type="scientific">Prorocentrum cordatum</name>
    <dbReference type="NCBI Taxonomy" id="2364126"/>
    <lineage>
        <taxon>Eukaryota</taxon>
        <taxon>Sar</taxon>
        <taxon>Alveolata</taxon>
        <taxon>Dinophyceae</taxon>
        <taxon>Prorocentrales</taxon>
        <taxon>Prorocentraceae</taxon>
        <taxon>Prorocentrum</taxon>
    </lineage>
</organism>
<protein>
    <submittedName>
        <fullName evidence="1">Uncharacterized protein</fullName>
    </submittedName>
</protein>
<proteinExistence type="predicted"/>
<reference evidence="1" key="1">
    <citation type="submission" date="2023-10" db="EMBL/GenBank/DDBJ databases">
        <authorList>
            <person name="Chen Y."/>
            <person name="Shah S."/>
            <person name="Dougan E. K."/>
            <person name="Thang M."/>
            <person name="Chan C."/>
        </authorList>
    </citation>
    <scope>NUCLEOTIDE SEQUENCE [LARGE SCALE GENOMIC DNA]</scope>
</reference>
<sequence length="132" mass="15217">MVYFFSCPRHPSRPCYRRFESGTLLSGLSRTWSAASSAEVSKALKFLPTLQDLGYSDEDAEAAYVDDPRSAMVWEGGENAAWIRLQRWMFDHDRLKDYRDTQNGMLGEEVGGFFEIEPLDCKRLYLCQTNLE</sequence>
<dbReference type="SUPFAM" id="SSF48173">
    <property type="entry name" value="Cryptochrome/photolyase FAD-binding domain"/>
    <property type="match status" value="1"/>
</dbReference>
<evidence type="ECO:0000313" key="2">
    <source>
        <dbReference type="Proteomes" id="UP001189429"/>
    </source>
</evidence>